<dbReference type="Proteomes" id="UP000799766">
    <property type="component" value="Unassembled WGS sequence"/>
</dbReference>
<keyword evidence="2" id="KW-0540">Nuclease</keyword>
<dbReference type="GO" id="GO:0046872">
    <property type="term" value="F:metal ion binding"/>
    <property type="evidence" value="ECO:0007669"/>
    <property type="project" value="UniProtKB-KW"/>
</dbReference>
<evidence type="ECO:0000313" key="10">
    <source>
        <dbReference type="Proteomes" id="UP000799766"/>
    </source>
</evidence>
<evidence type="ECO:0000313" key="9">
    <source>
        <dbReference type="EMBL" id="KAF2455076.1"/>
    </source>
</evidence>
<evidence type="ECO:0000256" key="2">
    <source>
        <dbReference type="ARBA" id="ARBA00022722"/>
    </source>
</evidence>
<evidence type="ECO:0000256" key="8">
    <source>
        <dbReference type="SAM" id="MobiDB-lite"/>
    </source>
</evidence>
<evidence type="ECO:0000256" key="7">
    <source>
        <dbReference type="ARBA" id="ARBA00023180"/>
    </source>
</evidence>
<dbReference type="GO" id="GO:0003676">
    <property type="term" value="F:nucleic acid binding"/>
    <property type="evidence" value="ECO:0007669"/>
    <property type="project" value="InterPro"/>
</dbReference>
<dbReference type="GO" id="GO:0006308">
    <property type="term" value="P:DNA catabolic process"/>
    <property type="evidence" value="ECO:0007669"/>
    <property type="project" value="InterPro"/>
</dbReference>
<reference evidence="9" key="1">
    <citation type="journal article" date="2020" name="Stud. Mycol.">
        <title>101 Dothideomycetes genomes: a test case for predicting lifestyles and emergence of pathogens.</title>
        <authorList>
            <person name="Haridas S."/>
            <person name="Albert R."/>
            <person name="Binder M."/>
            <person name="Bloem J."/>
            <person name="Labutti K."/>
            <person name="Salamov A."/>
            <person name="Andreopoulos B."/>
            <person name="Baker S."/>
            <person name="Barry K."/>
            <person name="Bills G."/>
            <person name="Bluhm B."/>
            <person name="Cannon C."/>
            <person name="Castanera R."/>
            <person name="Culley D."/>
            <person name="Daum C."/>
            <person name="Ezra D."/>
            <person name="Gonzalez J."/>
            <person name="Henrissat B."/>
            <person name="Kuo A."/>
            <person name="Liang C."/>
            <person name="Lipzen A."/>
            <person name="Lutzoni F."/>
            <person name="Magnuson J."/>
            <person name="Mondo S."/>
            <person name="Nolan M."/>
            <person name="Ohm R."/>
            <person name="Pangilinan J."/>
            <person name="Park H.-J."/>
            <person name="Ramirez L."/>
            <person name="Alfaro M."/>
            <person name="Sun H."/>
            <person name="Tritt A."/>
            <person name="Yoshinaga Y."/>
            <person name="Zwiers L.-H."/>
            <person name="Turgeon B."/>
            <person name="Goodwin S."/>
            <person name="Spatafora J."/>
            <person name="Crous P."/>
            <person name="Grigoriev I."/>
        </authorList>
    </citation>
    <scope>NUCLEOTIDE SEQUENCE</scope>
    <source>
        <strain evidence="9">ATCC 16933</strain>
    </source>
</reference>
<keyword evidence="5" id="KW-0378">Hydrolase</keyword>
<accession>A0A6A6NTL5</accession>
<dbReference type="InterPro" id="IPR008947">
    <property type="entry name" value="PLipase_C/P1_nuclease_dom_sf"/>
</dbReference>
<dbReference type="Pfam" id="PF02265">
    <property type="entry name" value="S1-P1_nuclease"/>
    <property type="match status" value="1"/>
</dbReference>
<gene>
    <name evidence="9" type="ORF">BDY21DRAFT_307790</name>
</gene>
<evidence type="ECO:0000256" key="5">
    <source>
        <dbReference type="ARBA" id="ARBA00022801"/>
    </source>
</evidence>
<organism evidence="9 10">
    <name type="scientific">Lineolata rhizophorae</name>
    <dbReference type="NCBI Taxonomy" id="578093"/>
    <lineage>
        <taxon>Eukaryota</taxon>
        <taxon>Fungi</taxon>
        <taxon>Dikarya</taxon>
        <taxon>Ascomycota</taxon>
        <taxon>Pezizomycotina</taxon>
        <taxon>Dothideomycetes</taxon>
        <taxon>Dothideomycetes incertae sedis</taxon>
        <taxon>Lineolatales</taxon>
        <taxon>Lineolataceae</taxon>
        <taxon>Lineolata</taxon>
    </lineage>
</organism>
<evidence type="ECO:0000256" key="4">
    <source>
        <dbReference type="ARBA" id="ARBA00022759"/>
    </source>
</evidence>
<evidence type="ECO:0000256" key="3">
    <source>
        <dbReference type="ARBA" id="ARBA00022723"/>
    </source>
</evidence>
<dbReference type="CDD" id="cd11010">
    <property type="entry name" value="S1-P1_nuclease"/>
    <property type="match status" value="1"/>
</dbReference>
<dbReference type="GO" id="GO:0016788">
    <property type="term" value="F:hydrolase activity, acting on ester bonds"/>
    <property type="evidence" value="ECO:0007669"/>
    <property type="project" value="InterPro"/>
</dbReference>
<evidence type="ECO:0000256" key="1">
    <source>
        <dbReference type="ARBA" id="ARBA00009547"/>
    </source>
</evidence>
<keyword evidence="3" id="KW-0479">Metal-binding</keyword>
<dbReference type="GO" id="GO:0004519">
    <property type="term" value="F:endonuclease activity"/>
    <property type="evidence" value="ECO:0007669"/>
    <property type="project" value="UniProtKB-KW"/>
</dbReference>
<sequence>MSAIVALETISAGHPAAPLTCSLTYYLRRNPVPTRNSGSSVNLQLLLLLLLPLQSVKEIEKQWSMHYAVPLSLCVFLSQASTVAGWGFLGHRTVAFLAEKYLTPAAAELVADATAYHPFWDISDGAIWADWEGRRKYEESGPWHYIDALDNPPERCGITWPRDCGSEDKPGCVVSAITNLTLSLTDPDFPSPLPKNETVLFLIHFLGDIAQPLHTENMSRGGNGIHVDFDGRRNSLHSVWDTDIPRKARGLHHDVRKPEEKAAAKAWAEELYALAQREEGRDEEERVRCRADAACEDVVPDCVDVGSPQACALLWAGETNCYVCDYVLSRSVVWLENNDLGGEYFEGAAPIVAGRIKRAGVRLGAWLNELAALDDGSSENGRVDEEGQQEPLGAAEL</sequence>
<feature type="region of interest" description="Disordered" evidence="8">
    <location>
        <begin position="376"/>
        <end position="397"/>
    </location>
</feature>
<evidence type="ECO:0000256" key="6">
    <source>
        <dbReference type="ARBA" id="ARBA00023157"/>
    </source>
</evidence>
<dbReference type="EMBL" id="MU001688">
    <property type="protein sequence ID" value="KAF2455076.1"/>
    <property type="molecule type" value="Genomic_DNA"/>
</dbReference>
<name>A0A6A6NTL5_9PEZI</name>
<keyword evidence="7" id="KW-0325">Glycoprotein</keyword>
<dbReference type="PANTHER" id="PTHR33146:SF26">
    <property type="entry name" value="ENDONUCLEASE 4"/>
    <property type="match status" value="1"/>
</dbReference>
<comment type="similarity">
    <text evidence="1">Belongs to the nuclease type I family.</text>
</comment>
<dbReference type="SUPFAM" id="SSF48537">
    <property type="entry name" value="Phospholipase C/P1 nuclease"/>
    <property type="match status" value="1"/>
</dbReference>
<dbReference type="PANTHER" id="PTHR33146">
    <property type="entry name" value="ENDONUCLEASE 4"/>
    <property type="match status" value="1"/>
</dbReference>
<proteinExistence type="inferred from homology"/>
<keyword evidence="4" id="KW-0255">Endonuclease</keyword>
<keyword evidence="6" id="KW-1015">Disulfide bond</keyword>
<protein>
    <submittedName>
        <fullName evidence="9">S1/P1 nuclease-domain-containing protein</fullName>
    </submittedName>
</protein>
<dbReference type="Gene3D" id="1.10.575.10">
    <property type="entry name" value="P1 Nuclease"/>
    <property type="match status" value="1"/>
</dbReference>
<dbReference type="AlphaFoldDB" id="A0A6A6NTL5"/>
<dbReference type="InterPro" id="IPR003154">
    <property type="entry name" value="S1/P1nuclease"/>
</dbReference>
<keyword evidence="10" id="KW-1185">Reference proteome</keyword>
<dbReference type="OrthoDB" id="441446at2759"/>